<keyword evidence="1" id="KW-0472">Membrane</keyword>
<name>A0A194SAW4_RHOGW</name>
<reference evidence="2 3" key="1">
    <citation type="journal article" date="2015" name="Front. Microbiol.">
        <title>Genome sequence of the plant growth promoting endophytic yeast Rhodotorula graminis WP1.</title>
        <authorList>
            <person name="Firrincieli A."/>
            <person name="Otillar R."/>
            <person name="Salamov A."/>
            <person name="Schmutz J."/>
            <person name="Khan Z."/>
            <person name="Redman R.S."/>
            <person name="Fleck N.D."/>
            <person name="Lindquist E."/>
            <person name="Grigoriev I.V."/>
            <person name="Doty S.L."/>
        </authorList>
    </citation>
    <scope>NUCLEOTIDE SEQUENCE [LARGE SCALE GENOMIC DNA]</scope>
    <source>
        <strain evidence="2 3">WP1</strain>
    </source>
</reference>
<sequence>MACLTTTMPRAAAPPRAPNAPSILRMAAFPLALVAIIGSSVGLYRSVLEKRSQDQRARRKEYPNPI</sequence>
<proteinExistence type="predicted"/>
<dbReference type="RefSeq" id="XP_018273796.1">
    <property type="nucleotide sequence ID" value="XM_018413937.1"/>
</dbReference>
<dbReference type="Proteomes" id="UP000053890">
    <property type="component" value="Unassembled WGS sequence"/>
</dbReference>
<evidence type="ECO:0000313" key="3">
    <source>
        <dbReference type="Proteomes" id="UP000053890"/>
    </source>
</evidence>
<keyword evidence="1" id="KW-0812">Transmembrane</keyword>
<evidence type="ECO:0000256" key="1">
    <source>
        <dbReference type="SAM" id="Phobius"/>
    </source>
</evidence>
<accession>A0A194SAW4</accession>
<protein>
    <submittedName>
        <fullName evidence="2">Uncharacterized protein</fullName>
    </submittedName>
</protein>
<keyword evidence="3" id="KW-1185">Reference proteome</keyword>
<dbReference type="GeneID" id="28974385"/>
<gene>
    <name evidence="2" type="ORF">RHOBADRAFT_41745</name>
</gene>
<evidence type="ECO:0000313" key="2">
    <source>
        <dbReference type="EMBL" id="KPV77747.1"/>
    </source>
</evidence>
<organism evidence="2 3">
    <name type="scientific">Rhodotorula graminis (strain WP1)</name>
    <dbReference type="NCBI Taxonomy" id="578459"/>
    <lineage>
        <taxon>Eukaryota</taxon>
        <taxon>Fungi</taxon>
        <taxon>Dikarya</taxon>
        <taxon>Basidiomycota</taxon>
        <taxon>Pucciniomycotina</taxon>
        <taxon>Microbotryomycetes</taxon>
        <taxon>Sporidiobolales</taxon>
        <taxon>Sporidiobolaceae</taxon>
        <taxon>Rhodotorula</taxon>
    </lineage>
</organism>
<dbReference type="AlphaFoldDB" id="A0A194SAW4"/>
<feature type="transmembrane region" description="Helical" evidence="1">
    <location>
        <begin position="23"/>
        <end position="44"/>
    </location>
</feature>
<keyword evidence="1" id="KW-1133">Transmembrane helix</keyword>
<dbReference type="EMBL" id="KQ474074">
    <property type="protein sequence ID" value="KPV77747.1"/>
    <property type="molecule type" value="Genomic_DNA"/>
</dbReference>